<keyword evidence="3" id="KW-0560">Oxidoreductase</keyword>
<protein>
    <recommendedName>
        <fullName evidence="10">Cytochrome P450</fullName>
    </recommendedName>
</protein>
<keyword evidence="4 6" id="KW-0408">Iron</keyword>
<keyword evidence="5" id="KW-0503">Monooxygenase</keyword>
<dbReference type="Proteomes" id="UP000663297">
    <property type="component" value="Chromosome 1"/>
</dbReference>
<evidence type="ECO:0000256" key="5">
    <source>
        <dbReference type="ARBA" id="ARBA00023033"/>
    </source>
</evidence>
<evidence type="ECO:0000313" key="9">
    <source>
        <dbReference type="Proteomes" id="UP000663297"/>
    </source>
</evidence>
<comment type="cofactor">
    <cofactor evidence="6">
        <name>heme</name>
        <dbReference type="ChEBI" id="CHEBI:30413"/>
    </cofactor>
</comment>
<evidence type="ECO:0000256" key="1">
    <source>
        <dbReference type="ARBA" id="ARBA00010617"/>
    </source>
</evidence>
<evidence type="ECO:0000256" key="2">
    <source>
        <dbReference type="ARBA" id="ARBA00022723"/>
    </source>
</evidence>
<evidence type="ECO:0000313" key="8">
    <source>
        <dbReference type="EMBL" id="QPC60717.1"/>
    </source>
</evidence>
<evidence type="ECO:0000256" key="4">
    <source>
        <dbReference type="ARBA" id="ARBA00023004"/>
    </source>
</evidence>
<keyword evidence="6" id="KW-0349">Heme</keyword>
<accession>A0A7S8HTC0</accession>
<organism evidence="8 9">
    <name type="scientific">Fusarium culmorum</name>
    <dbReference type="NCBI Taxonomy" id="5516"/>
    <lineage>
        <taxon>Eukaryota</taxon>
        <taxon>Fungi</taxon>
        <taxon>Dikarya</taxon>
        <taxon>Ascomycota</taxon>
        <taxon>Pezizomycotina</taxon>
        <taxon>Sordariomycetes</taxon>
        <taxon>Hypocreomycetidae</taxon>
        <taxon>Hypocreales</taxon>
        <taxon>Nectriaceae</taxon>
        <taxon>Fusarium</taxon>
    </lineage>
</organism>
<dbReference type="PRINTS" id="PR00463">
    <property type="entry name" value="EP450I"/>
</dbReference>
<dbReference type="InterPro" id="IPR050364">
    <property type="entry name" value="Cytochrome_P450_fung"/>
</dbReference>
<dbReference type="SUPFAM" id="SSF48264">
    <property type="entry name" value="Cytochrome P450"/>
    <property type="match status" value="1"/>
</dbReference>
<dbReference type="GO" id="GO:0005506">
    <property type="term" value="F:iron ion binding"/>
    <property type="evidence" value="ECO:0007669"/>
    <property type="project" value="InterPro"/>
</dbReference>
<evidence type="ECO:0000256" key="7">
    <source>
        <dbReference type="SAM" id="Phobius"/>
    </source>
</evidence>
<dbReference type="EMBL" id="CP064747">
    <property type="protein sequence ID" value="QPC60717.1"/>
    <property type="molecule type" value="Genomic_DNA"/>
</dbReference>
<dbReference type="PRINTS" id="PR00385">
    <property type="entry name" value="P450"/>
</dbReference>
<dbReference type="InterPro" id="IPR001128">
    <property type="entry name" value="Cyt_P450"/>
</dbReference>
<dbReference type="PANTHER" id="PTHR46300">
    <property type="entry name" value="P450, PUTATIVE (EUROFUNG)-RELATED-RELATED"/>
    <property type="match status" value="1"/>
</dbReference>
<dbReference type="AlphaFoldDB" id="A0A7S8HTC0"/>
<evidence type="ECO:0008006" key="10">
    <source>
        <dbReference type="Google" id="ProtNLM"/>
    </source>
</evidence>
<evidence type="ECO:0000256" key="6">
    <source>
        <dbReference type="PIRSR" id="PIRSR602401-1"/>
    </source>
</evidence>
<keyword evidence="7" id="KW-0812">Transmembrane</keyword>
<dbReference type="InterPro" id="IPR036396">
    <property type="entry name" value="Cyt_P450_sf"/>
</dbReference>
<dbReference type="GO" id="GO:0016705">
    <property type="term" value="F:oxidoreductase activity, acting on paired donors, with incorporation or reduction of molecular oxygen"/>
    <property type="evidence" value="ECO:0007669"/>
    <property type="project" value="InterPro"/>
</dbReference>
<dbReference type="Gene3D" id="1.10.630.10">
    <property type="entry name" value="Cytochrome P450"/>
    <property type="match status" value="1"/>
</dbReference>
<dbReference type="GO" id="GO:0020037">
    <property type="term" value="F:heme binding"/>
    <property type="evidence" value="ECO:0007669"/>
    <property type="project" value="InterPro"/>
</dbReference>
<evidence type="ECO:0000256" key="3">
    <source>
        <dbReference type="ARBA" id="ARBA00023002"/>
    </source>
</evidence>
<dbReference type="PANTHER" id="PTHR46300:SF2">
    <property type="entry name" value="CYTOCHROME P450 MONOOXYGENASE ALNH-RELATED"/>
    <property type="match status" value="1"/>
</dbReference>
<dbReference type="GO" id="GO:0004497">
    <property type="term" value="F:monooxygenase activity"/>
    <property type="evidence" value="ECO:0007669"/>
    <property type="project" value="UniProtKB-KW"/>
</dbReference>
<sequence>MPEDVTRLGQWEKHRAFTLLRWTASALRPLTVCEITEAVLVVQFEDLPVDDLPDAVDDDYVDSEIISLCGPLLEVRNDPTDPSVGRRTFFGAGGSCIQDSHSSDEELEMTTFISVSLSLWLFIGASVLYALLVPGRREKNLPHGPPTLPIIGNLHQMPTHHVYVKLAEWARKYGDMYSLKVGSTTTIILSSRRLVKEVLERKSAITAGRPSSYALENLVFKGHFMLIQQPDNPMYRISRKLLHQYFGDSMIDKSHLPILEAEATQLIRDFMVDPDHFEHHAHRYANSFIMSTTYGIRTPSHNTAHLVAINKITEQTASLIVPGVLPPVDIFPILKLVPERFLEVIERRKIKGPRDTFADKVLDLKEREFSFHELMYLTGSVLDAGTDTTAATLMNMIQLACVYPGVLTRAHAEIDMVVGEERTPTWDDFPKLPFINQLIKETHRLRTVSPITFPHKLLEDILIDGKLLPKGATIIPNITALHEDGNKFEHPGEFNADHYAGMTKLAQSYANIGDENKRDHYSYGFGRRICSGMQLAERSLYTTFAKVLWAFDISSAVDEQERPIPMNIDRMTGYTDGTIVAPKDFKARMKVRSERRRETILREFADAEKNVFSRFDVPTMEASI</sequence>
<reference evidence="8" key="1">
    <citation type="submission" date="2020-11" db="EMBL/GenBank/DDBJ databases">
        <title>The chromosome-scale genome resource for two endophytic Fusarium species: F. culmorum and F. pseudograminearum.</title>
        <authorList>
            <person name="Yuan Z."/>
        </authorList>
    </citation>
    <scope>NUCLEOTIDE SEQUENCE</scope>
    <source>
        <strain evidence="8">Class2-1B</strain>
    </source>
</reference>
<keyword evidence="7" id="KW-1133">Transmembrane helix</keyword>
<comment type="similarity">
    <text evidence="1">Belongs to the cytochrome P450 family.</text>
</comment>
<dbReference type="CDD" id="cd11065">
    <property type="entry name" value="CYP64-like"/>
    <property type="match status" value="1"/>
</dbReference>
<feature type="transmembrane region" description="Helical" evidence="7">
    <location>
        <begin position="112"/>
        <end position="132"/>
    </location>
</feature>
<dbReference type="Pfam" id="PF00067">
    <property type="entry name" value="p450"/>
    <property type="match status" value="1"/>
</dbReference>
<name>A0A7S8HTC0_FUSCU</name>
<keyword evidence="2 6" id="KW-0479">Metal-binding</keyword>
<keyword evidence="7" id="KW-0472">Membrane</keyword>
<gene>
    <name evidence="8" type="ORF">HYE67_002948</name>
</gene>
<feature type="binding site" description="axial binding residue" evidence="6">
    <location>
        <position position="530"/>
    </location>
    <ligand>
        <name>heme</name>
        <dbReference type="ChEBI" id="CHEBI:30413"/>
    </ligand>
    <ligandPart>
        <name>Fe</name>
        <dbReference type="ChEBI" id="CHEBI:18248"/>
    </ligandPart>
</feature>
<proteinExistence type="inferred from homology"/>
<dbReference type="InterPro" id="IPR002401">
    <property type="entry name" value="Cyt_P450_E_grp-I"/>
</dbReference>